<evidence type="ECO:0000313" key="3">
    <source>
        <dbReference type="Proteomes" id="UP000315349"/>
    </source>
</evidence>
<dbReference type="KEGG" id="peh:Spb1_41100"/>
<proteinExistence type="predicted"/>
<feature type="transmembrane region" description="Helical" evidence="1">
    <location>
        <begin position="20"/>
        <end position="46"/>
    </location>
</feature>
<dbReference type="RefSeq" id="WP_145304186.1">
    <property type="nucleotide sequence ID" value="NZ_CP036299.1"/>
</dbReference>
<reference evidence="2 3" key="1">
    <citation type="submission" date="2019-02" db="EMBL/GenBank/DDBJ databases">
        <title>Deep-cultivation of Planctomycetes and their phenomic and genomic characterization uncovers novel biology.</title>
        <authorList>
            <person name="Wiegand S."/>
            <person name="Jogler M."/>
            <person name="Boedeker C."/>
            <person name="Pinto D."/>
            <person name="Vollmers J."/>
            <person name="Rivas-Marin E."/>
            <person name="Kohn T."/>
            <person name="Peeters S.H."/>
            <person name="Heuer A."/>
            <person name="Rast P."/>
            <person name="Oberbeckmann S."/>
            <person name="Bunk B."/>
            <person name="Jeske O."/>
            <person name="Meyerdierks A."/>
            <person name="Storesund J.E."/>
            <person name="Kallscheuer N."/>
            <person name="Luecker S."/>
            <person name="Lage O.M."/>
            <person name="Pohl T."/>
            <person name="Merkel B.J."/>
            <person name="Hornburger P."/>
            <person name="Mueller R.-W."/>
            <person name="Bruemmer F."/>
            <person name="Labrenz M."/>
            <person name="Spormann A.M."/>
            <person name="Op den Camp H."/>
            <person name="Overmann J."/>
            <person name="Amann R."/>
            <person name="Jetten M.S.M."/>
            <person name="Mascher T."/>
            <person name="Medema M.H."/>
            <person name="Devos D.P."/>
            <person name="Kaster A.-K."/>
            <person name="Ovreas L."/>
            <person name="Rohde M."/>
            <person name="Galperin M.Y."/>
            <person name="Jogler C."/>
        </authorList>
    </citation>
    <scope>NUCLEOTIDE SEQUENCE [LARGE SCALE GENOMIC DNA]</scope>
    <source>
        <strain evidence="2 3">Spb1</strain>
    </source>
</reference>
<sequence length="155" mass="17635">MTSFSEGHFRAGLESRRGLATTLVVAALVLFGLTSTALVISAVMLLQQGASTRRTLQMDFLQRGAEELLRQNPQGMFSAESQQREGVMSQPEQVLELVTRREQERACIAYRLIQEEHLTPQEKPDSQLCEIQVELMIREQKIVSRRSYLWLTPSQ</sequence>
<evidence type="ECO:0000256" key="1">
    <source>
        <dbReference type="SAM" id="Phobius"/>
    </source>
</evidence>
<protein>
    <submittedName>
        <fullName evidence="2">Uncharacterized protein</fullName>
    </submittedName>
</protein>
<evidence type="ECO:0000313" key="2">
    <source>
        <dbReference type="EMBL" id="QDV32160.1"/>
    </source>
</evidence>
<name>A0A518GU93_9PLAN</name>
<accession>A0A518GU93</accession>
<keyword evidence="1" id="KW-0812">Transmembrane</keyword>
<dbReference type="AlphaFoldDB" id="A0A518GU93"/>
<keyword evidence="3" id="KW-1185">Reference proteome</keyword>
<dbReference type="OrthoDB" id="214104at2"/>
<gene>
    <name evidence="2" type="ORF">Spb1_41100</name>
</gene>
<organism evidence="2 3">
    <name type="scientific">Planctopirus ephydatiae</name>
    <dbReference type="NCBI Taxonomy" id="2528019"/>
    <lineage>
        <taxon>Bacteria</taxon>
        <taxon>Pseudomonadati</taxon>
        <taxon>Planctomycetota</taxon>
        <taxon>Planctomycetia</taxon>
        <taxon>Planctomycetales</taxon>
        <taxon>Planctomycetaceae</taxon>
        <taxon>Planctopirus</taxon>
    </lineage>
</organism>
<dbReference type="Proteomes" id="UP000315349">
    <property type="component" value="Chromosome"/>
</dbReference>
<keyword evidence="1" id="KW-0472">Membrane</keyword>
<keyword evidence="1" id="KW-1133">Transmembrane helix</keyword>
<dbReference type="EMBL" id="CP036299">
    <property type="protein sequence ID" value="QDV32160.1"/>
    <property type="molecule type" value="Genomic_DNA"/>
</dbReference>